<feature type="transmembrane region" description="Helical" evidence="14">
    <location>
        <begin position="226"/>
        <end position="246"/>
    </location>
</feature>
<gene>
    <name evidence="15" type="primary">putP</name>
    <name evidence="15" type="ORF">ACFSJ3_17395</name>
</gene>
<evidence type="ECO:0000256" key="4">
    <source>
        <dbReference type="ARBA" id="ARBA00022475"/>
    </source>
</evidence>
<comment type="function">
    <text evidence="14">Catalyzes the sodium-dependent uptake of extracellular L-proline.</text>
</comment>
<keyword evidence="14" id="KW-0029">Amino-acid transport</keyword>
<name>A0ABW4XSD5_9GAMM</name>
<feature type="transmembrane region" description="Helical" evidence="14">
    <location>
        <begin position="188"/>
        <end position="206"/>
    </location>
</feature>
<evidence type="ECO:0000256" key="10">
    <source>
        <dbReference type="ARBA" id="ARBA00023136"/>
    </source>
</evidence>
<protein>
    <recommendedName>
        <fullName evidence="14">Sodium/proline symporter</fullName>
    </recommendedName>
    <alternativeName>
        <fullName evidence="14">Proline permease</fullName>
    </alternativeName>
</protein>
<feature type="transmembrane region" description="Helical" evidence="14">
    <location>
        <begin position="419"/>
        <end position="438"/>
    </location>
</feature>
<comment type="similarity">
    <text evidence="2 13">Belongs to the sodium:solute symporter (SSF) (TC 2.A.21) family.</text>
</comment>
<feature type="transmembrane region" description="Helical" evidence="14">
    <location>
        <begin position="76"/>
        <end position="93"/>
    </location>
</feature>
<dbReference type="EMBL" id="JBHUHT010000029">
    <property type="protein sequence ID" value="MFD2097769.1"/>
    <property type="molecule type" value="Genomic_DNA"/>
</dbReference>
<dbReference type="Pfam" id="PF00474">
    <property type="entry name" value="SSF"/>
    <property type="match status" value="1"/>
</dbReference>
<evidence type="ECO:0000256" key="14">
    <source>
        <dbReference type="RuleBase" id="RU366012"/>
    </source>
</evidence>
<keyword evidence="11 14" id="KW-0739">Sodium transport</keyword>
<dbReference type="RefSeq" id="WP_345342027.1">
    <property type="nucleotide sequence ID" value="NZ_BAABLI010000033.1"/>
</dbReference>
<dbReference type="NCBIfam" id="TIGR02121">
    <property type="entry name" value="Na_Pro_sym"/>
    <property type="match status" value="1"/>
</dbReference>
<evidence type="ECO:0000256" key="5">
    <source>
        <dbReference type="ARBA" id="ARBA00022692"/>
    </source>
</evidence>
<keyword evidence="3 14" id="KW-0813">Transport</keyword>
<evidence type="ECO:0000256" key="8">
    <source>
        <dbReference type="ARBA" id="ARBA00023053"/>
    </source>
</evidence>
<dbReference type="PANTHER" id="PTHR48086:SF3">
    <property type="entry name" value="SODIUM_PROLINE SYMPORTER"/>
    <property type="match status" value="1"/>
</dbReference>
<keyword evidence="14" id="KW-0997">Cell inner membrane</keyword>
<keyword evidence="4" id="KW-1003">Cell membrane</keyword>
<dbReference type="NCBIfam" id="TIGR00813">
    <property type="entry name" value="sss"/>
    <property type="match status" value="1"/>
</dbReference>
<evidence type="ECO:0000256" key="3">
    <source>
        <dbReference type="ARBA" id="ARBA00022448"/>
    </source>
</evidence>
<proteinExistence type="inferred from homology"/>
<keyword evidence="10 14" id="KW-0472">Membrane</keyword>
<evidence type="ECO:0000313" key="15">
    <source>
        <dbReference type="EMBL" id="MFD2097769.1"/>
    </source>
</evidence>
<evidence type="ECO:0000313" key="16">
    <source>
        <dbReference type="Proteomes" id="UP001597380"/>
    </source>
</evidence>
<dbReference type="Proteomes" id="UP001597380">
    <property type="component" value="Unassembled WGS sequence"/>
</dbReference>
<dbReference type="InterPro" id="IPR001734">
    <property type="entry name" value="Na/solute_symporter"/>
</dbReference>
<dbReference type="InterPro" id="IPR011851">
    <property type="entry name" value="Na/Pro_symporter"/>
</dbReference>
<evidence type="ECO:0000256" key="13">
    <source>
        <dbReference type="RuleBase" id="RU362091"/>
    </source>
</evidence>
<feature type="transmembrane region" description="Helical" evidence="14">
    <location>
        <begin position="362"/>
        <end position="382"/>
    </location>
</feature>
<keyword evidence="8 14" id="KW-0915">Sodium</keyword>
<evidence type="ECO:0000256" key="1">
    <source>
        <dbReference type="ARBA" id="ARBA00004651"/>
    </source>
</evidence>
<sequence>MQLDTPLLTTFIAYLIITLSLGVIAYKLTSNLSDYILGGRKLGPAVTALSVGASDMSGWLLMGLPGAVYLSGLNQAWIGIGLVAGAYINWLLVAGRLRTFTEKAGNSLTLPDFLEHRFNDSSGILRVVSAVTILVFFTLYVSSGMKAGAVLFEQVLNVPYTTALWVGALIIVGYTFVGGFLAVSWTDFFQGCLMLLALLIVPWVAIQADGGVSATWQALPPAHQDIWHETSLIGIVSLLAWGLGYFGQPHILARFMAIESAKHLPTARRISMSWMILSLIGALLVGLAAQVYFHDQPLENAETVFIVLSKTLLNPWVAGIIVAAILSAVMSTIDSQLLVSSSVVTEDFYRRWLRPEASDKELVWVGRGAVIAVSILAILLAADEDSTVLALVSYAWAGFGASFGPTLLLALFWRRYTKLGAITSLVSGALTVVIWKQLEGGLFDLYEIVPGFIIALLLGGLISKCSNPPSDSHQLFSSNNERSA</sequence>
<feature type="transmembrane region" description="Helical" evidence="14">
    <location>
        <begin position="272"/>
        <end position="293"/>
    </location>
</feature>
<evidence type="ECO:0000256" key="2">
    <source>
        <dbReference type="ARBA" id="ARBA00006434"/>
    </source>
</evidence>
<feature type="transmembrane region" description="Helical" evidence="14">
    <location>
        <begin position="388"/>
        <end position="412"/>
    </location>
</feature>
<feature type="transmembrane region" description="Helical" evidence="14">
    <location>
        <begin position="444"/>
        <end position="462"/>
    </location>
</feature>
<evidence type="ECO:0000256" key="6">
    <source>
        <dbReference type="ARBA" id="ARBA00022847"/>
    </source>
</evidence>
<comment type="subcellular location">
    <subcellularLocation>
        <location evidence="14">Cell inner membrane</location>
        <topology evidence="14">Multi-pass membrane protein</topology>
    </subcellularLocation>
    <subcellularLocation>
        <location evidence="1">Cell membrane</location>
        <topology evidence="1">Multi-pass membrane protein</topology>
    </subcellularLocation>
</comment>
<feature type="transmembrane region" description="Helical" evidence="14">
    <location>
        <begin position="162"/>
        <end position="181"/>
    </location>
</feature>
<keyword evidence="9 14" id="KW-0406">Ion transport</keyword>
<keyword evidence="16" id="KW-1185">Reference proteome</keyword>
<dbReference type="InterPro" id="IPR038377">
    <property type="entry name" value="Na/Glc_symporter_sf"/>
</dbReference>
<dbReference type="Gene3D" id="1.20.1730.10">
    <property type="entry name" value="Sodium/glucose cotransporter"/>
    <property type="match status" value="1"/>
</dbReference>
<evidence type="ECO:0000256" key="9">
    <source>
        <dbReference type="ARBA" id="ARBA00023065"/>
    </source>
</evidence>
<dbReference type="PROSITE" id="PS50283">
    <property type="entry name" value="NA_SOLUT_SYMP_3"/>
    <property type="match status" value="1"/>
</dbReference>
<feature type="transmembrane region" description="Helical" evidence="14">
    <location>
        <begin position="313"/>
        <end position="333"/>
    </location>
</feature>
<comment type="caution">
    <text evidence="15">The sequence shown here is derived from an EMBL/GenBank/DDBJ whole genome shotgun (WGS) entry which is preliminary data.</text>
</comment>
<dbReference type="InterPro" id="IPR050277">
    <property type="entry name" value="Sodium:Solute_Symporter"/>
</dbReference>
<evidence type="ECO:0000256" key="12">
    <source>
        <dbReference type="ARBA" id="ARBA00033708"/>
    </source>
</evidence>
<feature type="transmembrane region" description="Helical" evidence="14">
    <location>
        <begin position="123"/>
        <end position="142"/>
    </location>
</feature>
<reference evidence="16" key="1">
    <citation type="journal article" date="2019" name="Int. J. Syst. Evol. Microbiol.">
        <title>The Global Catalogue of Microorganisms (GCM) 10K type strain sequencing project: providing services to taxonomists for standard genome sequencing and annotation.</title>
        <authorList>
            <consortium name="The Broad Institute Genomics Platform"/>
            <consortium name="The Broad Institute Genome Sequencing Center for Infectious Disease"/>
            <person name="Wu L."/>
            <person name="Ma J."/>
        </authorList>
    </citation>
    <scope>NUCLEOTIDE SEQUENCE [LARGE SCALE GENOMIC DNA]</scope>
    <source>
        <strain evidence="16">CGMCC 1.10992</strain>
    </source>
</reference>
<evidence type="ECO:0000256" key="7">
    <source>
        <dbReference type="ARBA" id="ARBA00022989"/>
    </source>
</evidence>
<evidence type="ECO:0000256" key="11">
    <source>
        <dbReference type="ARBA" id="ARBA00023201"/>
    </source>
</evidence>
<keyword evidence="6 14" id="KW-0769">Symport</keyword>
<keyword evidence="5 14" id="KW-0812">Transmembrane</keyword>
<feature type="transmembrane region" description="Helical" evidence="14">
    <location>
        <begin position="6"/>
        <end position="26"/>
    </location>
</feature>
<organism evidence="15 16">
    <name type="scientific">Corallincola platygyrae</name>
    <dbReference type="NCBI Taxonomy" id="1193278"/>
    <lineage>
        <taxon>Bacteria</taxon>
        <taxon>Pseudomonadati</taxon>
        <taxon>Pseudomonadota</taxon>
        <taxon>Gammaproteobacteria</taxon>
        <taxon>Alteromonadales</taxon>
        <taxon>Psychromonadaceae</taxon>
        <taxon>Corallincola</taxon>
    </lineage>
</organism>
<keyword evidence="7 14" id="KW-1133">Transmembrane helix</keyword>
<dbReference type="PANTHER" id="PTHR48086">
    <property type="entry name" value="SODIUM/PROLINE SYMPORTER-RELATED"/>
    <property type="match status" value="1"/>
</dbReference>
<comment type="catalytic activity">
    <reaction evidence="12">
        <text>L-proline(in) + Na(+)(in) = L-proline(out) + Na(+)(out)</text>
        <dbReference type="Rhea" id="RHEA:28967"/>
        <dbReference type="ChEBI" id="CHEBI:29101"/>
        <dbReference type="ChEBI" id="CHEBI:60039"/>
    </reaction>
</comment>
<dbReference type="CDD" id="cd11475">
    <property type="entry name" value="SLC5sbd_PutP"/>
    <property type="match status" value="1"/>
</dbReference>
<accession>A0ABW4XSD5</accession>